<dbReference type="PANTHER" id="PTHR30469:SF15">
    <property type="entry name" value="HLYD FAMILY OF SECRETION PROTEINS"/>
    <property type="match status" value="1"/>
</dbReference>
<dbReference type="InterPro" id="IPR058792">
    <property type="entry name" value="Beta-barrel_RND_2"/>
</dbReference>
<dbReference type="SUPFAM" id="SSF111369">
    <property type="entry name" value="HlyD-like secretion proteins"/>
    <property type="match status" value="1"/>
</dbReference>
<gene>
    <name evidence="5" type="ORF">HNQ61_003204</name>
</gene>
<keyword evidence="2" id="KW-0732">Signal</keyword>
<dbReference type="Pfam" id="PF25954">
    <property type="entry name" value="Beta-barrel_RND_2"/>
    <property type="match status" value="1"/>
</dbReference>
<dbReference type="FunFam" id="2.40.30.170:FF:000010">
    <property type="entry name" value="Efflux RND transporter periplasmic adaptor subunit"/>
    <property type="match status" value="1"/>
</dbReference>
<evidence type="ECO:0000259" key="3">
    <source>
        <dbReference type="Pfam" id="PF25917"/>
    </source>
</evidence>
<feature type="domain" description="CusB-like beta-barrel" evidence="4">
    <location>
        <begin position="213"/>
        <end position="286"/>
    </location>
</feature>
<dbReference type="Gene3D" id="1.10.287.470">
    <property type="entry name" value="Helix hairpin bin"/>
    <property type="match status" value="1"/>
</dbReference>
<evidence type="ECO:0000256" key="1">
    <source>
        <dbReference type="ARBA" id="ARBA00009477"/>
    </source>
</evidence>
<dbReference type="AlphaFoldDB" id="A0A841H0U4"/>
<dbReference type="GO" id="GO:1990281">
    <property type="term" value="C:efflux pump complex"/>
    <property type="evidence" value="ECO:0007669"/>
    <property type="project" value="TreeGrafter"/>
</dbReference>
<evidence type="ECO:0000259" key="4">
    <source>
        <dbReference type="Pfam" id="PF25954"/>
    </source>
</evidence>
<name>A0A841H0U4_9BACT</name>
<feature type="signal peptide" evidence="2">
    <location>
        <begin position="1"/>
        <end position="24"/>
    </location>
</feature>
<dbReference type="PROSITE" id="PS51257">
    <property type="entry name" value="PROKAR_LIPOPROTEIN"/>
    <property type="match status" value="1"/>
</dbReference>
<dbReference type="Gene3D" id="2.40.420.20">
    <property type="match status" value="1"/>
</dbReference>
<dbReference type="GO" id="GO:0015562">
    <property type="term" value="F:efflux transmembrane transporter activity"/>
    <property type="evidence" value="ECO:0007669"/>
    <property type="project" value="TreeGrafter"/>
</dbReference>
<feature type="chain" id="PRO_5033059745" evidence="2">
    <location>
        <begin position="25"/>
        <end position="371"/>
    </location>
</feature>
<reference evidence="5 6" key="1">
    <citation type="submission" date="2020-08" db="EMBL/GenBank/DDBJ databases">
        <title>Genomic Encyclopedia of Type Strains, Phase IV (KMG-IV): sequencing the most valuable type-strain genomes for metagenomic binning, comparative biology and taxonomic classification.</title>
        <authorList>
            <person name="Goeker M."/>
        </authorList>
    </citation>
    <scope>NUCLEOTIDE SEQUENCE [LARGE SCALE GENOMIC DNA]</scope>
    <source>
        <strain evidence="5 6">DSM 29007</strain>
    </source>
</reference>
<proteinExistence type="inferred from homology"/>
<comment type="caution">
    <text evidence="5">The sequence shown here is derived from an EMBL/GenBank/DDBJ whole genome shotgun (WGS) entry which is preliminary data.</text>
</comment>
<dbReference type="PANTHER" id="PTHR30469">
    <property type="entry name" value="MULTIDRUG RESISTANCE PROTEIN MDTA"/>
    <property type="match status" value="1"/>
</dbReference>
<protein>
    <submittedName>
        <fullName evidence="5">RND family efflux transporter MFP subunit</fullName>
    </submittedName>
</protein>
<keyword evidence="6" id="KW-1185">Reference proteome</keyword>
<evidence type="ECO:0000313" key="6">
    <source>
        <dbReference type="Proteomes" id="UP000582837"/>
    </source>
</evidence>
<evidence type="ECO:0000256" key="2">
    <source>
        <dbReference type="SAM" id="SignalP"/>
    </source>
</evidence>
<comment type="similarity">
    <text evidence="1">Belongs to the membrane fusion protein (MFP) (TC 8.A.1) family.</text>
</comment>
<accession>A0A841H0U4</accession>
<organism evidence="5 6">
    <name type="scientific">Longimicrobium terrae</name>
    <dbReference type="NCBI Taxonomy" id="1639882"/>
    <lineage>
        <taxon>Bacteria</taxon>
        <taxon>Pseudomonadati</taxon>
        <taxon>Gemmatimonadota</taxon>
        <taxon>Longimicrobiia</taxon>
        <taxon>Longimicrobiales</taxon>
        <taxon>Longimicrobiaceae</taxon>
        <taxon>Longimicrobium</taxon>
    </lineage>
</organism>
<dbReference type="EMBL" id="JACHIA010000009">
    <property type="protein sequence ID" value="MBB6071576.1"/>
    <property type="molecule type" value="Genomic_DNA"/>
</dbReference>
<dbReference type="Proteomes" id="UP000582837">
    <property type="component" value="Unassembled WGS sequence"/>
</dbReference>
<evidence type="ECO:0000313" key="5">
    <source>
        <dbReference type="EMBL" id="MBB6071576.1"/>
    </source>
</evidence>
<dbReference type="Pfam" id="PF25917">
    <property type="entry name" value="BSH_RND"/>
    <property type="match status" value="1"/>
</dbReference>
<dbReference type="NCBIfam" id="TIGR01730">
    <property type="entry name" value="RND_mfp"/>
    <property type="match status" value="1"/>
</dbReference>
<dbReference type="InterPro" id="IPR006143">
    <property type="entry name" value="RND_pump_MFP"/>
</dbReference>
<dbReference type="RefSeq" id="WP_170034932.1">
    <property type="nucleotide sequence ID" value="NZ_JABDTL010000001.1"/>
</dbReference>
<feature type="domain" description="Multidrug resistance protein MdtA-like barrel-sandwich hybrid" evidence="3">
    <location>
        <begin position="64"/>
        <end position="205"/>
    </location>
</feature>
<sequence length="371" mass="37143">MKSRSMGVAALALALAACGQNGEAAEGAAKKEEAVVLGPESVVQIVTEQITTGPVISGTLAADREAQVRAEAGGAVVAVLAEKGQAVRSGQVLARIDDPAVGAQGISAASAVRSAEQAVAIAARNVERNQSLNAAGAVADRDLETARNQLAAAQSQLAAARAQQSGVSKQASKTTVRSPISGIVSDRPVSAGDVVAPGAALFTVVDPGSMRLEGNVPASDLGQVRPGAAVRFTVTGYPGQTFSGTVSRVNPAADPVTRMVPIYVSIPNNGGTLVSGLFAEGRVEAEARQGILVPASAVDERGVQPAVLRLAGGKVERVPVTLGVRMSETDRVEITSGVNAGDTLLTGAALGTSPGTRVTVRAASAAAPAAR</sequence>
<dbReference type="Gene3D" id="2.40.30.170">
    <property type="match status" value="1"/>
</dbReference>
<dbReference type="Gene3D" id="2.40.50.100">
    <property type="match status" value="1"/>
</dbReference>
<dbReference type="InterPro" id="IPR058625">
    <property type="entry name" value="MdtA-like_BSH"/>
</dbReference>